<dbReference type="InterPro" id="IPR035437">
    <property type="entry name" value="SNase_OB-fold_sf"/>
</dbReference>
<dbReference type="PROSITE" id="PS50830">
    <property type="entry name" value="TNASE_3"/>
    <property type="match status" value="1"/>
</dbReference>
<accession>A0ABV7LB84</accession>
<dbReference type="InterPro" id="IPR016071">
    <property type="entry name" value="Staphylococal_nuclease_OB-fold"/>
</dbReference>
<comment type="caution">
    <text evidence="2">The sequence shown here is derived from an EMBL/GenBank/DDBJ whole genome shotgun (WGS) entry which is preliminary data.</text>
</comment>
<keyword evidence="3" id="KW-1185">Reference proteome</keyword>
<gene>
    <name evidence="2" type="ORF">ACFOEX_01705</name>
</gene>
<sequence>MGRAPRRRRGWRLQRLGAADLLLAACLLVACAAGLAMLPGDERGDELRGRARAVDGDSIRIDGRDIRLAGIDAPELRQTCERAGRSWSCGEAARSALAVRLGRGETTCRLRGVDVYGRALAVCFAGGEELNAALVREGLAIGYGGYQREEAEARAARRGVWAGDFMTPREWRRLHPRRP</sequence>
<proteinExistence type="predicted"/>
<evidence type="ECO:0000313" key="2">
    <source>
        <dbReference type="EMBL" id="MFC3265076.1"/>
    </source>
</evidence>
<dbReference type="SMART" id="SM00318">
    <property type="entry name" value="SNc"/>
    <property type="match status" value="1"/>
</dbReference>
<evidence type="ECO:0000259" key="1">
    <source>
        <dbReference type="PROSITE" id="PS50830"/>
    </source>
</evidence>
<dbReference type="EMBL" id="JBHRUV010000010">
    <property type="protein sequence ID" value="MFC3265076.1"/>
    <property type="molecule type" value="Genomic_DNA"/>
</dbReference>
<dbReference type="PANTHER" id="PTHR12302:SF26">
    <property type="entry name" value="BLR1266 PROTEIN"/>
    <property type="match status" value="1"/>
</dbReference>
<dbReference type="SUPFAM" id="SSF50199">
    <property type="entry name" value="Staphylococcal nuclease"/>
    <property type="match status" value="1"/>
</dbReference>
<protein>
    <submittedName>
        <fullName evidence="2">Thermonuclease family protein</fullName>
    </submittedName>
</protein>
<reference evidence="3" key="1">
    <citation type="journal article" date="2019" name="Int. J. Syst. Evol. Microbiol.">
        <title>The Global Catalogue of Microorganisms (GCM) 10K type strain sequencing project: providing services to taxonomists for standard genome sequencing and annotation.</title>
        <authorList>
            <consortium name="The Broad Institute Genomics Platform"/>
            <consortium name="The Broad Institute Genome Sequencing Center for Infectious Disease"/>
            <person name="Wu L."/>
            <person name="Ma J."/>
        </authorList>
    </citation>
    <scope>NUCLEOTIDE SEQUENCE [LARGE SCALE GENOMIC DNA]</scope>
    <source>
        <strain evidence="3">CCM 7941</strain>
    </source>
</reference>
<dbReference type="Pfam" id="PF00565">
    <property type="entry name" value="SNase"/>
    <property type="match status" value="1"/>
</dbReference>
<dbReference type="RefSeq" id="WP_376830283.1">
    <property type="nucleotide sequence ID" value="NZ_JBHLWR010000006.1"/>
</dbReference>
<name>A0ABV7LB84_9HYPH</name>
<dbReference type="Proteomes" id="UP001595536">
    <property type="component" value="Unassembled WGS sequence"/>
</dbReference>
<dbReference type="PROSITE" id="PS51257">
    <property type="entry name" value="PROKAR_LIPOPROTEIN"/>
    <property type="match status" value="1"/>
</dbReference>
<dbReference type="Gene3D" id="2.40.50.90">
    <property type="match status" value="1"/>
</dbReference>
<evidence type="ECO:0000313" key="3">
    <source>
        <dbReference type="Proteomes" id="UP001595536"/>
    </source>
</evidence>
<organism evidence="2 3">
    <name type="scientific">Camelimonas abortus</name>
    <dbReference type="NCBI Taxonomy" id="1017184"/>
    <lineage>
        <taxon>Bacteria</taxon>
        <taxon>Pseudomonadati</taxon>
        <taxon>Pseudomonadota</taxon>
        <taxon>Alphaproteobacteria</taxon>
        <taxon>Hyphomicrobiales</taxon>
        <taxon>Chelatococcaceae</taxon>
        <taxon>Camelimonas</taxon>
    </lineage>
</organism>
<dbReference type="PANTHER" id="PTHR12302">
    <property type="entry name" value="EBNA2 BINDING PROTEIN P100"/>
    <property type="match status" value="1"/>
</dbReference>
<feature type="domain" description="TNase-like" evidence="1">
    <location>
        <begin position="52"/>
        <end position="163"/>
    </location>
</feature>